<name>G0W9F9_NAUDC</name>
<evidence type="ECO:0000256" key="2">
    <source>
        <dbReference type="SAM" id="Phobius"/>
    </source>
</evidence>
<dbReference type="GO" id="GO:0005935">
    <property type="term" value="C:cellular bud neck"/>
    <property type="evidence" value="ECO:0007669"/>
    <property type="project" value="TreeGrafter"/>
</dbReference>
<dbReference type="GeneID" id="11495230"/>
<evidence type="ECO:0000256" key="1">
    <source>
        <dbReference type="SAM" id="MobiDB-lite"/>
    </source>
</evidence>
<dbReference type="OrthoDB" id="4065319at2759"/>
<dbReference type="eggNOG" id="ENOG502S625">
    <property type="taxonomic scope" value="Eukaryota"/>
</dbReference>
<keyword evidence="4" id="KW-1185">Reference proteome</keyword>
<dbReference type="EMBL" id="HE580270">
    <property type="protein sequence ID" value="CCD24420.1"/>
    <property type="molecule type" value="Genomic_DNA"/>
</dbReference>
<dbReference type="Proteomes" id="UP000000689">
    <property type="component" value="Chromosome 4"/>
</dbReference>
<dbReference type="PANTHER" id="PTHR36089:SF1">
    <property type="entry name" value="CHITIN SYNTHASE 3 COMPLEX PROTEIN CSI2-RELATED"/>
    <property type="match status" value="1"/>
</dbReference>
<gene>
    <name evidence="3" type="primary">NDAI0D01070</name>
    <name evidence="3" type="ordered locus">NDAI_0D01070</name>
</gene>
<feature type="region of interest" description="Disordered" evidence="1">
    <location>
        <begin position="300"/>
        <end position="350"/>
    </location>
</feature>
<feature type="region of interest" description="Disordered" evidence="1">
    <location>
        <begin position="60"/>
        <end position="94"/>
    </location>
</feature>
<protein>
    <recommendedName>
        <fullName evidence="5">Vacuolar membrane protein</fullName>
    </recommendedName>
</protein>
<evidence type="ECO:0008006" key="5">
    <source>
        <dbReference type="Google" id="ProtNLM"/>
    </source>
</evidence>
<proteinExistence type="predicted"/>
<evidence type="ECO:0000313" key="4">
    <source>
        <dbReference type="Proteomes" id="UP000000689"/>
    </source>
</evidence>
<feature type="compositionally biased region" description="Low complexity" evidence="1">
    <location>
        <begin position="300"/>
        <end position="318"/>
    </location>
</feature>
<feature type="compositionally biased region" description="Low complexity" evidence="1">
    <location>
        <begin position="60"/>
        <end position="91"/>
    </location>
</feature>
<accession>G0W9F9</accession>
<dbReference type="AlphaFoldDB" id="G0W9F9"/>
<keyword evidence="2" id="KW-0812">Transmembrane</keyword>
<feature type="transmembrane region" description="Helical" evidence="2">
    <location>
        <begin position="108"/>
        <end position="129"/>
    </location>
</feature>
<dbReference type="RefSeq" id="XP_003669663.1">
    <property type="nucleotide sequence ID" value="XM_003669615.1"/>
</dbReference>
<feature type="region of interest" description="Disordered" evidence="1">
    <location>
        <begin position="387"/>
        <end position="414"/>
    </location>
</feature>
<dbReference type="InterPro" id="IPR051009">
    <property type="entry name" value="PRM"/>
</dbReference>
<organism evidence="3 4">
    <name type="scientific">Naumovozyma dairenensis (strain ATCC 10597 / BCRC 20456 / CBS 421 / NBRC 0211 / NRRL Y-12639)</name>
    <name type="common">Saccharomyces dairenensis</name>
    <dbReference type="NCBI Taxonomy" id="1071378"/>
    <lineage>
        <taxon>Eukaryota</taxon>
        <taxon>Fungi</taxon>
        <taxon>Dikarya</taxon>
        <taxon>Ascomycota</taxon>
        <taxon>Saccharomycotina</taxon>
        <taxon>Saccharomycetes</taxon>
        <taxon>Saccharomycetales</taxon>
        <taxon>Saccharomycetaceae</taxon>
        <taxon>Naumovozyma</taxon>
    </lineage>
</organism>
<evidence type="ECO:0000313" key="3">
    <source>
        <dbReference type="EMBL" id="CCD24420.1"/>
    </source>
</evidence>
<keyword evidence="2" id="KW-0472">Membrane</keyword>
<feature type="compositionally biased region" description="Low complexity" evidence="1">
    <location>
        <begin position="363"/>
        <end position="375"/>
    </location>
</feature>
<dbReference type="GO" id="GO:0000324">
    <property type="term" value="C:fungal-type vacuole"/>
    <property type="evidence" value="ECO:0007669"/>
    <property type="project" value="TreeGrafter"/>
</dbReference>
<dbReference type="PANTHER" id="PTHR36089">
    <property type="entry name" value="CHITIN SYNTHASE 3 COMPLEX PROTEIN CSI2-RELATED"/>
    <property type="match status" value="1"/>
</dbReference>
<keyword evidence="2" id="KW-1133">Transmembrane helix</keyword>
<dbReference type="HOGENOM" id="CLU_061224_0_0_1"/>
<dbReference type="OMA" id="MEGYHKR"/>
<feature type="region of interest" description="Disordered" evidence="1">
    <location>
        <begin position="356"/>
        <end position="375"/>
    </location>
</feature>
<reference evidence="3 4" key="1">
    <citation type="journal article" date="2011" name="Proc. Natl. Acad. Sci. U.S.A.">
        <title>Evolutionary erosion of yeast sex chromosomes by mating-type switching accidents.</title>
        <authorList>
            <person name="Gordon J.L."/>
            <person name="Armisen D."/>
            <person name="Proux-Wera E."/>
            <person name="Oheigeartaigh S.S."/>
            <person name="Byrne K.P."/>
            <person name="Wolfe K.H."/>
        </authorList>
    </citation>
    <scope>NUCLEOTIDE SEQUENCE [LARGE SCALE GENOMIC DNA]</scope>
    <source>
        <strain evidence="4">ATCC 10597 / BCRC 20456 / CBS 421 / NBRC 0211 / NRRL Y-12639</strain>
    </source>
</reference>
<sequence>MSLVQNLHVRALPKLVTTTATTTSSTGKPTTTSSFSKATTTSAKTIGLLSSTIKLPSLPSLTTTSDPTSSSSSSSATTTVTTTPIILPPSSEGNPYITGRDTRLDGTVFIAVGAIIGAIFLTMIVWRLLATIKSNKNARYDRYDLGNRNLFNDIYHISDDRENNTYRYPSSSTDNDVEEKVTNSELAHGKENFKKSTLSLLLSSRSNSNDDQEENHDLEAFIYDKGEDHDTDNFHSKIQTRYNPIHHEPTFNINRKSLFISPTLEILQPNNNEELHQPSNNNARAFLGVSTNPFNDHNYSNTSLISDSDLDDSNNYSLRQPQRAASPERKMKKSPIREGYHKRNKSSLGMISTTTLLSSPSYHNNQSNHQNNNNNNEQLIDEVVPASLESTPTKKNGRHQKTPSTYLDDLLKGE</sequence>
<dbReference type="KEGG" id="ndi:NDAI_0D01070"/>